<organism evidence="9">
    <name type="scientific">Spathaspora passalidarum (strain NRRL Y-27907 / 11-Y1)</name>
    <dbReference type="NCBI Taxonomy" id="619300"/>
    <lineage>
        <taxon>Eukaryota</taxon>
        <taxon>Fungi</taxon>
        <taxon>Dikarya</taxon>
        <taxon>Ascomycota</taxon>
        <taxon>Saccharomycotina</taxon>
        <taxon>Pichiomycetes</taxon>
        <taxon>Debaryomycetaceae</taxon>
        <taxon>Spathaspora</taxon>
    </lineage>
</organism>
<evidence type="ECO:0000256" key="2">
    <source>
        <dbReference type="ARBA" id="ARBA00022692"/>
    </source>
</evidence>
<dbReference type="GeneID" id="18871570"/>
<evidence type="ECO:0000256" key="5">
    <source>
        <dbReference type="ARBA" id="ARBA00023098"/>
    </source>
</evidence>
<evidence type="ECO:0000256" key="7">
    <source>
        <dbReference type="SAM" id="Phobius"/>
    </source>
</evidence>
<dbReference type="HOGENOM" id="CLU_049617_0_0_1"/>
<evidence type="ECO:0000313" key="9">
    <source>
        <dbReference type="Proteomes" id="UP000000709"/>
    </source>
</evidence>
<keyword evidence="9" id="KW-1185">Reference proteome</keyword>
<evidence type="ECO:0000256" key="3">
    <source>
        <dbReference type="ARBA" id="ARBA00022824"/>
    </source>
</evidence>
<dbReference type="InParanoid" id="G3AQN4"/>
<dbReference type="Proteomes" id="UP000000709">
    <property type="component" value="Unassembled WGS sequence"/>
</dbReference>
<dbReference type="AlphaFoldDB" id="G3AQN4"/>
<keyword evidence="5" id="KW-0443">Lipid metabolism</keyword>
<evidence type="ECO:0000256" key="4">
    <source>
        <dbReference type="ARBA" id="ARBA00022989"/>
    </source>
</evidence>
<dbReference type="OMA" id="DVKWTGF"/>
<sequence length="263" mass="30618">MDTRPNDDSPIVDWLQFLGLVIPSQVTRSWLYFTTSASTTFLVLLPLAILQYNHYYNTLIPNSSSPVIPLNFTTNRTNYLSNYIVPRFPDFEFDSELTYIFNIDLELLCPDHNPENTLHKIYYQLNDNAGVFHQGSFILDCNPQLIYSVHNIYVPYALQSWVSPIFSSQARNHPVTLQTYELRGRELASIPQFTMKLDNNRQYLIDDNESQLRFDVKWTGFRYYLVKYYYSCFAVGTFIFFSISSGVSVLVSYALLLYNAKQS</sequence>
<dbReference type="RefSeq" id="XP_007376360.1">
    <property type="nucleotide sequence ID" value="XM_007376298.1"/>
</dbReference>
<evidence type="ECO:0000256" key="1">
    <source>
        <dbReference type="ARBA" id="ARBA00004477"/>
    </source>
</evidence>
<keyword evidence="2 7" id="KW-0812">Transmembrane</keyword>
<evidence type="ECO:0000256" key="6">
    <source>
        <dbReference type="ARBA" id="ARBA00023136"/>
    </source>
</evidence>
<dbReference type="OrthoDB" id="3269380at2759"/>
<dbReference type="GO" id="GO:0005789">
    <property type="term" value="C:endoplasmic reticulum membrane"/>
    <property type="evidence" value="ECO:0007669"/>
    <property type="project" value="UniProtKB-SubCell"/>
</dbReference>
<evidence type="ECO:0008006" key="10">
    <source>
        <dbReference type="Google" id="ProtNLM"/>
    </source>
</evidence>
<evidence type="ECO:0000313" key="8">
    <source>
        <dbReference type="EMBL" id="EGW31582.1"/>
    </source>
</evidence>
<dbReference type="Pfam" id="PF06775">
    <property type="entry name" value="Seipin"/>
    <property type="match status" value="1"/>
</dbReference>
<feature type="transmembrane region" description="Helical" evidence="7">
    <location>
        <begin position="30"/>
        <end position="50"/>
    </location>
</feature>
<reference evidence="8 9" key="1">
    <citation type="journal article" date="2011" name="Proc. Natl. Acad. Sci. U.S.A.">
        <title>Comparative genomics of xylose-fermenting fungi for enhanced biofuel production.</title>
        <authorList>
            <person name="Wohlbach D.J."/>
            <person name="Kuo A."/>
            <person name="Sato T.K."/>
            <person name="Potts K.M."/>
            <person name="Salamov A.A."/>
            <person name="LaButti K.M."/>
            <person name="Sun H."/>
            <person name="Clum A."/>
            <person name="Pangilinan J.L."/>
            <person name="Lindquist E.A."/>
            <person name="Lucas S."/>
            <person name="Lapidus A."/>
            <person name="Jin M."/>
            <person name="Gunawan C."/>
            <person name="Balan V."/>
            <person name="Dale B.E."/>
            <person name="Jeffries T.W."/>
            <person name="Zinkel R."/>
            <person name="Barry K.W."/>
            <person name="Grigoriev I.V."/>
            <person name="Gasch A.P."/>
        </authorList>
    </citation>
    <scope>NUCLEOTIDE SEQUENCE [LARGE SCALE GENOMIC DNA]</scope>
    <source>
        <strain evidence="9">NRRL Y-27907 / 11-Y1</strain>
    </source>
</reference>
<dbReference type="eggNOG" id="ENOG502S0BA">
    <property type="taxonomic scope" value="Eukaryota"/>
</dbReference>
<proteinExistence type="predicted"/>
<dbReference type="GO" id="GO:0140042">
    <property type="term" value="P:lipid droplet formation"/>
    <property type="evidence" value="ECO:0007669"/>
    <property type="project" value="UniProtKB-ARBA"/>
</dbReference>
<protein>
    <recommendedName>
        <fullName evidence="10">Seipin</fullName>
    </recommendedName>
</protein>
<gene>
    <name evidence="8" type="ORF">SPAPADRAFT_51578</name>
</gene>
<dbReference type="EMBL" id="GL996503">
    <property type="protein sequence ID" value="EGW31582.1"/>
    <property type="molecule type" value="Genomic_DNA"/>
</dbReference>
<keyword evidence="3" id="KW-0256">Endoplasmic reticulum</keyword>
<comment type="subcellular location">
    <subcellularLocation>
        <location evidence="1">Endoplasmic reticulum membrane</location>
        <topology evidence="1">Multi-pass membrane protein</topology>
    </subcellularLocation>
</comment>
<accession>G3AQN4</accession>
<keyword evidence="4 7" id="KW-1133">Transmembrane helix</keyword>
<dbReference type="GO" id="GO:0006629">
    <property type="term" value="P:lipid metabolic process"/>
    <property type="evidence" value="ECO:0007669"/>
    <property type="project" value="UniProtKB-KW"/>
</dbReference>
<dbReference type="KEGG" id="spaa:SPAPADRAFT_51578"/>
<keyword evidence="6 7" id="KW-0472">Membrane</keyword>
<dbReference type="InterPro" id="IPR009617">
    <property type="entry name" value="Seipin"/>
</dbReference>
<name>G3AQN4_SPAPN</name>
<feature type="transmembrane region" description="Helical" evidence="7">
    <location>
        <begin position="228"/>
        <end position="256"/>
    </location>
</feature>